<sequence length="138" mass="15376">MGWIFLIAVVAIIVLAIMSEKKKQREREAAHQRYISSLDELKRNPTNADIKQKTLALGRHYSNLTRDKKGNTLFDEVALMNDINAACAGAVHTGQAPTAAGSPVAVEDRIRKLKDLHEKGLISPEDFQKRRDEILASI</sequence>
<reference evidence="2" key="1">
    <citation type="submission" date="2016-11" db="EMBL/GenBank/DDBJ databases">
        <title>Complete Genome Sequencing of Pandoraea pulmonicola DSM 16583.</title>
        <authorList>
            <person name="Chan K.-G."/>
        </authorList>
    </citation>
    <scope>NUCLEOTIDE SEQUENCE</scope>
    <source>
        <strain evidence="2">DSM 16583</strain>
    </source>
</reference>
<keyword evidence="3" id="KW-1185">Reference proteome</keyword>
<proteinExistence type="predicted"/>
<evidence type="ECO:0000313" key="3">
    <source>
        <dbReference type="Proteomes" id="UP000035086"/>
    </source>
</evidence>
<dbReference type="Proteomes" id="UP000035086">
    <property type="component" value="Chromosome"/>
</dbReference>
<dbReference type="Pfam" id="PF09851">
    <property type="entry name" value="SHOCT"/>
    <property type="match status" value="1"/>
</dbReference>
<evidence type="ECO:0000259" key="1">
    <source>
        <dbReference type="Pfam" id="PF09851"/>
    </source>
</evidence>
<name>A0ABM5RWY1_PANPU</name>
<protein>
    <recommendedName>
        <fullName evidence="1">SHOCT domain-containing protein</fullName>
    </recommendedName>
</protein>
<gene>
    <name evidence="2" type="ORF">RO07_04675</name>
</gene>
<feature type="domain" description="SHOCT" evidence="1">
    <location>
        <begin position="108"/>
        <end position="135"/>
    </location>
</feature>
<dbReference type="EMBL" id="CP010310">
    <property type="protein sequence ID" value="AJC19944.1"/>
    <property type="molecule type" value="Genomic_DNA"/>
</dbReference>
<organism evidence="2 3">
    <name type="scientific">Pandoraea pulmonicola</name>
    <dbReference type="NCBI Taxonomy" id="93221"/>
    <lineage>
        <taxon>Bacteria</taxon>
        <taxon>Pseudomonadati</taxon>
        <taxon>Pseudomonadota</taxon>
        <taxon>Betaproteobacteria</taxon>
        <taxon>Burkholderiales</taxon>
        <taxon>Burkholderiaceae</taxon>
        <taxon>Pandoraea</taxon>
    </lineage>
</organism>
<dbReference type="InterPro" id="IPR018649">
    <property type="entry name" value="SHOCT"/>
</dbReference>
<evidence type="ECO:0000313" key="2">
    <source>
        <dbReference type="EMBL" id="AJC19944.1"/>
    </source>
</evidence>
<dbReference type="RefSeq" id="WP_039405631.1">
    <property type="nucleotide sequence ID" value="NZ_UGSJ01000001.1"/>
</dbReference>
<accession>A0ABM5RWY1</accession>